<accession>A0A9P5X7S5</accession>
<dbReference type="EMBL" id="MU151339">
    <property type="protein sequence ID" value="KAF9444911.1"/>
    <property type="molecule type" value="Genomic_DNA"/>
</dbReference>
<proteinExistence type="predicted"/>
<dbReference type="AlphaFoldDB" id="A0A9P5X7S5"/>
<dbReference type="Proteomes" id="UP000807342">
    <property type="component" value="Unassembled WGS sequence"/>
</dbReference>
<keyword evidence="2" id="KW-1185">Reference proteome</keyword>
<reference evidence="1" key="1">
    <citation type="submission" date="2020-11" db="EMBL/GenBank/DDBJ databases">
        <authorList>
            <consortium name="DOE Joint Genome Institute"/>
            <person name="Ahrendt S."/>
            <person name="Riley R."/>
            <person name="Andreopoulos W."/>
            <person name="Labutti K."/>
            <person name="Pangilinan J."/>
            <person name="Ruiz-Duenas F.J."/>
            <person name="Barrasa J.M."/>
            <person name="Sanchez-Garcia M."/>
            <person name="Camarero S."/>
            <person name="Miyauchi S."/>
            <person name="Serrano A."/>
            <person name="Linde D."/>
            <person name="Babiker R."/>
            <person name="Drula E."/>
            <person name="Ayuso-Fernandez I."/>
            <person name="Pacheco R."/>
            <person name="Padilla G."/>
            <person name="Ferreira P."/>
            <person name="Barriuso J."/>
            <person name="Kellner H."/>
            <person name="Castanera R."/>
            <person name="Alfaro M."/>
            <person name="Ramirez L."/>
            <person name="Pisabarro A.G."/>
            <person name="Kuo A."/>
            <person name="Tritt A."/>
            <person name="Lipzen A."/>
            <person name="He G."/>
            <person name="Yan M."/>
            <person name="Ng V."/>
            <person name="Cullen D."/>
            <person name="Martin F."/>
            <person name="Rosso M.-N."/>
            <person name="Henrissat B."/>
            <person name="Hibbett D."/>
            <person name="Martinez A.T."/>
            <person name="Grigoriev I.V."/>
        </authorList>
    </citation>
    <scope>NUCLEOTIDE SEQUENCE</scope>
    <source>
        <strain evidence="1">MF-IS2</strain>
    </source>
</reference>
<dbReference type="OrthoDB" id="3018907at2759"/>
<name>A0A9P5X7S5_9AGAR</name>
<evidence type="ECO:0000313" key="2">
    <source>
        <dbReference type="Proteomes" id="UP000807342"/>
    </source>
</evidence>
<protein>
    <recommendedName>
        <fullName evidence="3">F-box domain-containing protein</fullName>
    </recommendedName>
</protein>
<sequence>MAHNNLTPEDILHSLNGLHLSTDDKTQKITDFICFLQKERAHLCHDANAKKARTRHLPPEILSLIFQYAAPPIDFEGPKYLIGDEKLCEWSGPKKYDRMRFVYNTLARVSMHWHDVVISTPQLWTSFAIKVSPRKLDIKVVLLRLLFTNSKNFHLDLKIKFKEVHNHHSQNPKFIELLHLFVANARRIRTFRLGNPPLDFANQLKRRLVTMEYLRISWVPTQPRHLGVNFKARSLRRASLKSTSRVVLPWSTITSLHLNAVPIDICAGILLRARCPNLIEYFCRLPAYPTHQDMDPYMPPDVVTFPHLTKFGWTCLGNLWQWNEAVFDIIHLPQLRTLYWLGAKFDEEDSPFYPQFFSHLSPTLETLHLEKVTLSEASLAGLLDSDFRPRWLVLEDCEDKLLKSIFRVLNPMEYGEECLPGLKGIVSVYTSKYQNMCFPRDPGVDVTLVNMLEDRQAWSAETLRINLMKHISWSRDTKDRMIRMARDDGIALEVYEHGDLVPWLRPLFAPRFSM</sequence>
<gene>
    <name evidence="1" type="ORF">P691DRAFT_806434</name>
</gene>
<feature type="non-terminal residue" evidence="1">
    <location>
        <position position="1"/>
    </location>
</feature>
<organism evidence="1 2">
    <name type="scientific">Macrolepiota fuliginosa MF-IS2</name>
    <dbReference type="NCBI Taxonomy" id="1400762"/>
    <lineage>
        <taxon>Eukaryota</taxon>
        <taxon>Fungi</taxon>
        <taxon>Dikarya</taxon>
        <taxon>Basidiomycota</taxon>
        <taxon>Agaricomycotina</taxon>
        <taxon>Agaricomycetes</taxon>
        <taxon>Agaricomycetidae</taxon>
        <taxon>Agaricales</taxon>
        <taxon>Agaricineae</taxon>
        <taxon>Agaricaceae</taxon>
        <taxon>Macrolepiota</taxon>
    </lineage>
</organism>
<comment type="caution">
    <text evidence="1">The sequence shown here is derived from an EMBL/GenBank/DDBJ whole genome shotgun (WGS) entry which is preliminary data.</text>
</comment>
<evidence type="ECO:0008006" key="3">
    <source>
        <dbReference type="Google" id="ProtNLM"/>
    </source>
</evidence>
<evidence type="ECO:0000313" key="1">
    <source>
        <dbReference type="EMBL" id="KAF9444911.1"/>
    </source>
</evidence>